<dbReference type="Pfam" id="PF00899">
    <property type="entry name" value="ThiF"/>
    <property type="match status" value="1"/>
</dbReference>
<evidence type="ECO:0000313" key="2">
    <source>
        <dbReference type="EMBL" id="GGP74183.1"/>
    </source>
</evidence>
<dbReference type="Gene3D" id="3.40.50.720">
    <property type="entry name" value="NAD(P)-binding Rossmann-like Domain"/>
    <property type="match status" value="1"/>
</dbReference>
<gene>
    <name evidence="2" type="primary">thiF</name>
    <name evidence="2" type="ORF">GCM10009410_02410</name>
</gene>
<dbReference type="Proteomes" id="UP000654004">
    <property type="component" value="Unassembled WGS sequence"/>
</dbReference>
<proteinExistence type="predicted"/>
<dbReference type="InterPro" id="IPR000594">
    <property type="entry name" value="ThiF_NAD_FAD-bd"/>
</dbReference>
<dbReference type="CDD" id="cd00757">
    <property type="entry name" value="ThiF_MoeB_HesA_family"/>
    <property type="match status" value="1"/>
</dbReference>
<comment type="caution">
    <text evidence="2">The sequence shown here is derived from an EMBL/GenBank/DDBJ whole genome shotgun (WGS) entry which is preliminary data.</text>
</comment>
<accession>A0ABQ2QDB2</accession>
<dbReference type="PANTHER" id="PTHR10953:SF240">
    <property type="entry name" value="SULFUR CARRIER PROTEIN THIS ADENYLYLTRANSFERASE"/>
    <property type="match status" value="1"/>
</dbReference>
<reference evidence="3" key="1">
    <citation type="journal article" date="2019" name="Int. J. Syst. Evol. Microbiol.">
        <title>The Global Catalogue of Microorganisms (GCM) 10K type strain sequencing project: providing services to taxonomists for standard genome sequencing and annotation.</title>
        <authorList>
            <consortium name="The Broad Institute Genomics Platform"/>
            <consortium name="The Broad Institute Genome Sequencing Center for Infectious Disease"/>
            <person name="Wu L."/>
            <person name="Ma J."/>
        </authorList>
    </citation>
    <scope>NUCLEOTIDE SEQUENCE [LARGE SCALE GENOMIC DNA]</scope>
    <source>
        <strain evidence="3">JCM 32305</strain>
    </source>
</reference>
<evidence type="ECO:0000259" key="1">
    <source>
        <dbReference type="Pfam" id="PF00899"/>
    </source>
</evidence>
<name>A0ABQ2QDB2_9GAMM</name>
<evidence type="ECO:0000313" key="3">
    <source>
        <dbReference type="Proteomes" id="UP000654004"/>
    </source>
</evidence>
<dbReference type="PANTHER" id="PTHR10953">
    <property type="entry name" value="UBIQUITIN-ACTIVATING ENZYME E1"/>
    <property type="match status" value="1"/>
</dbReference>
<dbReference type="SUPFAM" id="SSF69572">
    <property type="entry name" value="Activating enzymes of the ubiquitin-like proteins"/>
    <property type="match status" value="1"/>
</dbReference>
<dbReference type="EMBL" id="BMQW01000001">
    <property type="protein sequence ID" value="GGP74183.1"/>
    <property type="molecule type" value="Genomic_DNA"/>
</dbReference>
<keyword evidence="3" id="KW-1185">Reference proteome</keyword>
<dbReference type="InterPro" id="IPR045886">
    <property type="entry name" value="ThiF/MoeB/HesA"/>
</dbReference>
<organism evidence="2 3">
    <name type="scientific">Shewanella ulleungensis</name>
    <dbReference type="NCBI Taxonomy" id="2282699"/>
    <lineage>
        <taxon>Bacteria</taxon>
        <taxon>Pseudomonadati</taxon>
        <taxon>Pseudomonadota</taxon>
        <taxon>Gammaproteobacteria</taxon>
        <taxon>Alteromonadales</taxon>
        <taxon>Shewanellaceae</taxon>
        <taxon>Shewanella</taxon>
    </lineage>
</organism>
<sequence length="267" mass="29741">MNTLSAKQYIQYSRTMLLNDIGEAGQLAIINSQVAIIGLGGLGQLVVQYLAAAGVKQFILLDHDVVALDNLPRQLLYNEADIGQYKVTAAKRTLRRLYSDIYFDAIPEMLTETSISELSDELSKDVLIFDCTDNFASRHVINQHCVTQGLTLISAAISAYHGQLFCIDFGAKITHEKQHGCYRCLYPLDIETNQTCSQQGVLGPAVGVMASMQALIGLQHICNTFTQYGMLLRFDALTLEWHQAKMNRDQQCTLCQQPQLQEYAHGC</sequence>
<protein>
    <submittedName>
        <fullName evidence="2">Thiamine biosynthesis protein ThiF</fullName>
    </submittedName>
</protein>
<dbReference type="RefSeq" id="WP_188952562.1">
    <property type="nucleotide sequence ID" value="NZ_BMQW01000001.1"/>
</dbReference>
<dbReference type="InterPro" id="IPR035985">
    <property type="entry name" value="Ubiquitin-activating_enz"/>
</dbReference>
<feature type="domain" description="THIF-type NAD/FAD binding fold" evidence="1">
    <location>
        <begin position="12"/>
        <end position="253"/>
    </location>
</feature>